<proteinExistence type="predicted"/>
<reference evidence="1" key="1">
    <citation type="submission" date="2018-11" db="EMBL/GenBank/DDBJ databases">
        <authorList>
            <consortium name="Genoscope - CEA"/>
            <person name="William W."/>
        </authorList>
    </citation>
    <scope>NUCLEOTIDE SEQUENCE</scope>
</reference>
<accession>A0A3P6G9Z1</accession>
<dbReference type="EMBL" id="LR031879">
    <property type="protein sequence ID" value="VDD56866.1"/>
    <property type="molecule type" value="Genomic_DNA"/>
</dbReference>
<name>A0A3P6G9Z1_BRAOL</name>
<sequence length="238" mass="27687">MVNFWSSVFALPKRFYEKVDSLCCAFLWKNRASSATGTRVSWADICKPKKEWGLGLRKLEEFERVFTLKRVWNLFSEPGSLWVAWLHLNVFYRRSYWSITDSQRLSPSVRSMIPIKDIVAEFLRCSKSANFWYDYWTDIGPLIEVFGYRGPRELLISLEAAVVKATENGEWTLPPARSDEAETLQIVLSTMTPPDQSKGVDTFLWRNGEGHYVPKFSIKETWHSIRDIAPTVQWDSMV</sequence>
<protein>
    <recommendedName>
        <fullName evidence="2">Reverse transcriptase zinc-binding domain-containing protein</fullName>
    </recommendedName>
</protein>
<gene>
    <name evidence="1" type="ORF">BOLC8T50095H</name>
</gene>
<evidence type="ECO:0008006" key="2">
    <source>
        <dbReference type="Google" id="ProtNLM"/>
    </source>
</evidence>
<organism evidence="1">
    <name type="scientific">Brassica oleracea</name>
    <name type="common">Wild cabbage</name>
    <dbReference type="NCBI Taxonomy" id="3712"/>
    <lineage>
        <taxon>Eukaryota</taxon>
        <taxon>Viridiplantae</taxon>
        <taxon>Streptophyta</taxon>
        <taxon>Embryophyta</taxon>
        <taxon>Tracheophyta</taxon>
        <taxon>Spermatophyta</taxon>
        <taxon>Magnoliopsida</taxon>
        <taxon>eudicotyledons</taxon>
        <taxon>Gunneridae</taxon>
        <taxon>Pentapetalae</taxon>
        <taxon>rosids</taxon>
        <taxon>malvids</taxon>
        <taxon>Brassicales</taxon>
        <taxon>Brassicaceae</taxon>
        <taxon>Brassiceae</taxon>
        <taxon>Brassica</taxon>
    </lineage>
</organism>
<evidence type="ECO:0000313" key="1">
    <source>
        <dbReference type="EMBL" id="VDD56866.1"/>
    </source>
</evidence>
<dbReference type="PANTHER" id="PTHR33116">
    <property type="entry name" value="REVERSE TRANSCRIPTASE ZINC-BINDING DOMAIN-CONTAINING PROTEIN-RELATED-RELATED"/>
    <property type="match status" value="1"/>
</dbReference>
<dbReference type="PANTHER" id="PTHR33116:SF78">
    <property type="entry name" value="OS12G0587133 PROTEIN"/>
    <property type="match status" value="1"/>
</dbReference>
<dbReference type="AlphaFoldDB" id="A0A3P6G9Z1"/>